<evidence type="ECO:0000313" key="3">
    <source>
        <dbReference type="Proteomes" id="UP000265768"/>
    </source>
</evidence>
<comment type="caution">
    <text evidence="2">The sequence shown here is derived from an EMBL/GenBank/DDBJ whole genome shotgun (WGS) entry which is preliminary data.</text>
</comment>
<dbReference type="RefSeq" id="WP_119926182.1">
    <property type="nucleotide sequence ID" value="NZ_QZEY01000003.1"/>
</dbReference>
<dbReference type="OrthoDB" id="3771710at2"/>
<dbReference type="GO" id="GO:0016747">
    <property type="term" value="F:acyltransferase activity, transferring groups other than amino-acyl groups"/>
    <property type="evidence" value="ECO:0007669"/>
    <property type="project" value="InterPro"/>
</dbReference>
<dbReference type="SUPFAM" id="SSF55729">
    <property type="entry name" value="Acyl-CoA N-acyltransferases (Nat)"/>
    <property type="match status" value="1"/>
</dbReference>
<sequence length="287" mass="31043">MRCAEYDGPVELRAMQSLAERVGAVNGFRMVGDLAWSAALAHESVSPTAVWRDEDDVVVAWAWLESEGSLAAQVDPARPELAGEVLDWAANLAGGSLRTEVCETEAPLIAALESRGYVPRPEPFLLCLEHDLDGVAAPVAPAGYVIRAVRGVGDFERRAAVHRAAFGSERMTARRYGVLAGAWPYRAEFDLIAEAPDGTFAAYCLGWYDPVNRIGEFEPVGTHPDHRRRGLARAVCAAALRAFAEAGAERAVVYARGDDGYPVPRRLYRSLGFTPYASTVTYASSLS</sequence>
<dbReference type="InterPro" id="IPR016181">
    <property type="entry name" value="Acyl_CoA_acyltransferase"/>
</dbReference>
<dbReference type="CDD" id="cd04301">
    <property type="entry name" value="NAT_SF"/>
    <property type="match status" value="1"/>
</dbReference>
<dbReference type="InterPro" id="IPR000182">
    <property type="entry name" value="GNAT_dom"/>
</dbReference>
<protein>
    <submittedName>
        <fullName evidence="2">GNAT family N-acetyltransferase</fullName>
    </submittedName>
</protein>
<keyword evidence="2" id="KW-0808">Transferase</keyword>
<name>A0A3A4BFG8_9ACTN</name>
<dbReference type="AlphaFoldDB" id="A0A3A4BFG8"/>
<dbReference type="Gene3D" id="3.40.630.30">
    <property type="match status" value="1"/>
</dbReference>
<dbReference type="Pfam" id="PF00583">
    <property type="entry name" value="Acetyltransf_1"/>
    <property type="match status" value="1"/>
</dbReference>
<feature type="domain" description="N-acetyltransferase" evidence="1">
    <location>
        <begin position="144"/>
        <end position="287"/>
    </location>
</feature>
<keyword evidence="3" id="KW-1185">Reference proteome</keyword>
<proteinExistence type="predicted"/>
<evidence type="ECO:0000259" key="1">
    <source>
        <dbReference type="PROSITE" id="PS51186"/>
    </source>
</evidence>
<organism evidence="2 3">
    <name type="scientific">Bailinhaonella thermotolerans</name>
    <dbReference type="NCBI Taxonomy" id="1070861"/>
    <lineage>
        <taxon>Bacteria</taxon>
        <taxon>Bacillati</taxon>
        <taxon>Actinomycetota</taxon>
        <taxon>Actinomycetes</taxon>
        <taxon>Streptosporangiales</taxon>
        <taxon>Streptosporangiaceae</taxon>
        <taxon>Bailinhaonella</taxon>
    </lineage>
</organism>
<dbReference type="EMBL" id="QZEY01000003">
    <property type="protein sequence ID" value="RJL33222.1"/>
    <property type="molecule type" value="Genomic_DNA"/>
</dbReference>
<reference evidence="2 3" key="1">
    <citation type="submission" date="2018-09" db="EMBL/GenBank/DDBJ databases">
        <title>YIM 75507 draft genome.</title>
        <authorList>
            <person name="Tang S."/>
            <person name="Feng Y."/>
        </authorList>
    </citation>
    <scope>NUCLEOTIDE SEQUENCE [LARGE SCALE GENOMIC DNA]</scope>
    <source>
        <strain evidence="2 3">YIM 75507</strain>
    </source>
</reference>
<accession>A0A3A4BFG8</accession>
<gene>
    <name evidence="2" type="ORF">D5H75_10315</name>
</gene>
<dbReference type="PROSITE" id="PS51186">
    <property type="entry name" value="GNAT"/>
    <property type="match status" value="1"/>
</dbReference>
<evidence type="ECO:0000313" key="2">
    <source>
        <dbReference type="EMBL" id="RJL33222.1"/>
    </source>
</evidence>
<dbReference type="Proteomes" id="UP000265768">
    <property type="component" value="Unassembled WGS sequence"/>
</dbReference>